<keyword evidence="3" id="KW-0813">Transport</keyword>
<evidence type="ECO:0000313" key="16">
    <source>
        <dbReference type="EMBL" id="PWH81281.1"/>
    </source>
</evidence>
<evidence type="ECO:0000256" key="5">
    <source>
        <dbReference type="ARBA" id="ARBA00022553"/>
    </source>
</evidence>
<feature type="transmembrane region" description="Helical" evidence="13">
    <location>
        <begin position="259"/>
        <end position="276"/>
    </location>
</feature>
<dbReference type="GO" id="GO:0005886">
    <property type="term" value="C:plasma membrane"/>
    <property type="evidence" value="ECO:0007669"/>
    <property type="project" value="UniProtKB-SubCell"/>
</dbReference>
<keyword evidence="7" id="KW-0479">Metal-binding</keyword>
<evidence type="ECO:0000313" key="17">
    <source>
        <dbReference type="Proteomes" id="UP000245370"/>
    </source>
</evidence>
<accession>A0A2U2X0I2</accession>
<evidence type="ECO:0000256" key="7">
    <source>
        <dbReference type="ARBA" id="ARBA00022723"/>
    </source>
</evidence>
<dbReference type="InterPro" id="IPR036163">
    <property type="entry name" value="HMA_dom_sf"/>
</dbReference>
<dbReference type="InterPro" id="IPR036412">
    <property type="entry name" value="HAD-like_sf"/>
</dbReference>
<evidence type="ECO:0000256" key="8">
    <source>
        <dbReference type="ARBA" id="ARBA00022842"/>
    </source>
</evidence>
<name>A0A2U2X0I2_9FLAO</name>
<dbReference type="InterPro" id="IPR001757">
    <property type="entry name" value="P_typ_ATPase"/>
</dbReference>
<dbReference type="GO" id="GO:0005507">
    <property type="term" value="F:copper ion binding"/>
    <property type="evidence" value="ECO:0007669"/>
    <property type="project" value="TreeGrafter"/>
</dbReference>
<gene>
    <name evidence="16" type="ORF">DIT68_15625</name>
</gene>
<evidence type="ECO:0000256" key="4">
    <source>
        <dbReference type="ARBA" id="ARBA00022475"/>
    </source>
</evidence>
<dbReference type="InterPro" id="IPR008250">
    <property type="entry name" value="ATPase_P-typ_transduc_dom_A_sf"/>
</dbReference>
<keyword evidence="4" id="KW-1003">Cell membrane</keyword>
<feature type="transmembrane region" description="Helical" evidence="13">
    <location>
        <begin position="755"/>
        <end position="776"/>
    </location>
</feature>
<evidence type="ECO:0000256" key="6">
    <source>
        <dbReference type="ARBA" id="ARBA00022692"/>
    </source>
</evidence>
<evidence type="ECO:0000256" key="12">
    <source>
        <dbReference type="ARBA" id="ARBA00023136"/>
    </source>
</evidence>
<dbReference type="Proteomes" id="UP000245370">
    <property type="component" value="Unassembled WGS sequence"/>
</dbReference>
<evidence type="ECO:0000256" key="2">
    <source>
        <dbReference type="ARBA" id="ARBA00006024"/>
    </source>
</evidence>
<dbReference type="SUPFAM" id="SSF56784">
    <property type="entry name" value="HAD-like"/>
    <property type="match status" value="1"/>
</dbReference>
<dbReference type="InterPro" id="IPR059000">
    <property type="entry name" value="ATPase_P-type_domA"/>
</dbReference>
<keyword evidence="9" id="KW-1278">Translocase</keyword>
<dbReference type="Pfam" id="PF12156">
    <property type="entry name" value="ATPase-cat_bd"/>
    <property type="match status" value="1"/>
</dbReference>
<feature type="transmembrane region" description="Helical" evidence="13">
    <location>
        <begin position="412"/>
        <end position="431"/>
    </location>
</feature>
<keyword evidence="11" id="KW-0406">Ion transport</keyword>
<evidence type="ECO:0000256" key="1">
    <source>
        <dbReference type="ARBA" id="ARBA00004651"/>
    </source>
</evidence>
<feature type="transmembrane region" description="Helical" evidence="13">
    <location>
        <begin position="201"/>
        <end position="222"/>
    </location>
</feature>
<protein>
    <submittedName>
        <fullName evidence="16">Heavy metal translocating P-type ATPase</fullName>
    </submittedName>
</protein>
<dbReference type="SUPFAM" id="SSF81665">
    <property type="entry name" value="Calcium ATPase, transmembrane domain M"/>
    <property type="match status" value="1"/>
</dbReference>
<dbReference type="SUPFAM" id="SSF55008">
    <property type="entry name" value="HMA, heavy metal-associated domain"/>
    <property type="match status" value="1"/>
</dbReference>
<evidence type="ECO:0000256" key="11">
    <source>
        <dbReference type="ARBA" id="ARBA00023065"/>
    </source>
</evidence>
<dbReference type="InterPro" id="IPR023299">
    <property type="entry name" value="ATPase_P-typ_cyto_dom_N"/>
</dbReference>
<evidence type="ECO:0000259" key="15">
    <source>
        <dbReference type="Pfam" id="PF12156"/>
    </source>
</evidence>
<evidence type="ECO:0000256" key="9">
    <source>
        <dbReference type="ARBA" id="ARBA00022967"/>
    </source>
</evidence>
<feature type="transmembrane region" description="Helical" evidence="13">
    <location>
        <begin position="234"/>
        <end position="253"/>
    </location>
</feature>
<dbReference type="PRINTS" id="PR00119">
    <property type="entry name" value="CATATPASE"/>
</dbReference>
<evidence type="ECO:0000256" key="10">
    <source>
        <dbReference type="ARBA" id="ARBA00022989"/>
    </source>
</evidence>
<dbReference type="OrthoDB" id="1521937at2"/>
<dbReference type="InterPro" id="IPR018303">
    <property type="entry name" value="ATPase_P-typ_P_site"/>
</dbReference>
<dbReference type="PANTHER" id="PTHR43520">
    <property type="entry name" value="ATP7, ISOFORM B"/>
    <property type="match status" value="1"/>
</dbReference>
<dbReference type="EMBL" id="QFRJ01000020">
    <property type="protein sequence ID" value="PWH81281.1"/>
    <property type="molecule type" value="Genomic_DNA"/>
</dbReference>
<dbReference type="PRINTS" id="PR00943">
    <property type="entry name" value="CUATPASE"/>
</dbReference>
<dbReference type="Gene3D" id="3.40.1110.10">
    <property type="entry name" value="Calcium-transporting ATPase, cytoplasmic domain N"/>
    <property type="match status" value="1"/>
</dbReference>
<dbReference type="NCBIfam" id="TIGR01494">
    <property type="entry name" value="ATPase_P-type"/>
    <property type="match status" value="1"/>
</dbReference>
<keyword evidence="5" id="KW-0597">Phosphoprotein</keyword>
<dbReference type="SUPFAM" id="SSF81653">
    <property type="entry name" value="Calcium ATPase, transduction domain A"/>
    <property type="match status" value="1"/>
</dbReference>
<comment type="similarity">
    <text evidence="2">Belongs to the cation transport ATPase (P-type) (TC 3.A.3) family. Type IB subfamily.</text>
</comment>
<feature type="transmembrane region" description="Helical" evidence="13">
    <location>
        <begin position="162"/>
        <end position="181"/>
    </location>
</feature>
<evidence type="ECO:0000259" key="14">
    <source>
        <dbReference type="Pfam" id="PF00122"/>
    </source>
</evidence>
<dbReference type="GO" id="GO:0043682">
    <property type="term" value="F:P-type divalent copper transporter activity"/>
    <property type="evidence" value="ECO:0007669"/>
    <property type="project" value="TreeGrafter"/>
</dbReference>
<reference evidence="16 17" key="1">
    <citation type="submission" date="2018-05" db="EMBL/GenBank/DDBJ databases">
        <title>Brumimicrobium oceani sp. nov., isolated from coastal sediment.</title>
        <authorList>
            <person name="Kou Y."/>
        </authorList>
    </citation>
    <scope>NUCLEOTIDE SEQUENCE [LARGE SCALE GENOMIC DNA]</scope>
    <source>
        <strain evidence="16 17">C305</strain>
    </source>
</reference>
<reference evidence="16 17" key="2">
    <citation type="submission" date="2018-05" db="EMBL/GenBank/DDBJ databases">
        <authorList>
            <person name="Lanie J.A."/>
            <person name="Ng W.-L."/>
            <person name="Kazmierczak K.M."/>
            <person name="Andrzejewski T.M."/>
            <person name="Davidsen T.M."/>
            <person name="Wayne K.J."/>
            <person name="Tettelin H."/>
            <person name="Glass J.I."/>
            <person name="Rusch D."/>
            <person name="Podicherti R."/>
            <person name="Tsui H.-C.T."/>
            <person name="Winkler M.E."/>
        </authorList>
    </citation>
    <scope>NUCLEOTIDE SEQUENCE [LARGE SCALE GENOMIC DNA]</scope>
    <source>
        <strain evidence="16 17">C305</strain>
    </source>
</reference>
<dbReference type="AlphaFoldDB" id="A0A2U2X0I2"/>
<dbReference type="GO" id="GO:0055070">
    <property type="term" value="P:copper ion homeostasis"/>
    <property type="evidence" value="ECO:0007669"/>
    <property type="project" value="TreeGrafter"/>
</dbReference>
<dbReference type="GO" id="GO:0016887">
    <property type="term" value="F:ATP hydrolysis activity"/>
    <property type="evidence" value="ECO:0007669"/>
    <property type="project" value="InterPro"/>
</dbReference>
<dbReference type="PROSITE" id="PS00154">
    <property type="entry name" value="ATPASE_E1_E2"/>
    <property type="match status" value="1"/>
</dbReference>
<dbReference type="InterPro" id="IPR021993">
    <property type="entry name" value="ATPase-cat-bd"/>
</dbReference>
<sequence>MGCYHCGDKIIGKPISKEDKDFCCSGCLTVYEILSDNGLDKFYEFNEQSGVKPDNEGNAKYTALDVPEIFDDFVEFQNDEIYMVTFFLPAIHCSSCIYLLENLQKLNPDIVESEANFTARTLALTVKKSRKLSQVASLLESIGYKPELRRGKENKSSYDKKLLLQLGVAGFAFGNVMLWSFPEYLGLDDMFENFRNFSAYLTLLVAIPVLLYSASGYFISAYTAIRTKQLNLDIPVAIGILVLFTKSSSSILMQEGASYMDSFTGFVFFLLVGKWFQSKTYRNMSFDNDPKAYFPLGVHRINQITKEEEVVKIESLEKDDILKIFNEEIIPCDAELTSKKAVIDTSFITGEANLATLKYGDKIYAGSKLIGSAIEVKALSTTNRSKFASIWNKSAKTTKSIVQNRENILSKYFLIIVGVLSVAAAIIWAFIDPSRILEIVTAILVVACPCALAISFPFVYGNALRKLGKSGLYFRNSHEIQKMNKVNHIVFDKTGTLTKDRIEGVNYEGEELSSQLMGELFALTRQSTHPYSKSITKFLEDKVDHVDAITEYNEVSGQGVEAKTANGDKIRLGNAKFTNAQKKFDESGSYLSINDKVIGFFKFQSQLREGIIEEINRLQKDYKVTLLSGDQSTDEALFTDLEQPIAMHFNLSPTDKKNHIIQFNESGDVVAFIGDGLNDSEALEEAELGISVSEDEFRFTPKCDAIIESEKIKNLKQFFKFGLHAKRVLRICMYFSLTYNTFGITFAFLGYVTPLFAAILMPISSITIVLLSTFLIQPYRLK</sequence>
<evidence type="ECO:0000256" key="13">
    <source>
        <dbReference type="SAM" id="Phobius"/>
    </source>
</evidence>
<dbReference type="InterPro" id="IPR023214">
    <property type="entry name" value="HAD_sf"/>
</dbReference>
<keyword evidence="8" id="KW-0460">Magnesium</keyword>
<feature type="transmembrane region" description="Helical" evidence="13">
    <location>
        <begin position="437"/>
        <end position="460"/>
    </location>
</feature>
<organism evidence="16 17">
    <name type="scientific">Brumimicrobium oceani</name>
    <dbReference type="NCBI Taxonomy" id="2100725"/>
    <lineage>
        <taxon>Bacteria</taxon>
        <taxon>Pseudomonadati</taxon>
        <taxon>Bacteroidota</taxon>
        <taxon>Flavobacteriia</taxon>
        <taxon>Flavobacteriales</taxon>
        <taxon>Crocinitomicaceae</taxon>
        <taxon>Brumimicrobium</taxon>
    </lineage>
</organism>
<dbReference type="Gene3D" id="3.40.50.1000">
    <property type="entry name" value="HAD superfamily/HAD-like"/>
    <property type="match status" value="1"/>
</dbReference>
<feature type="transmembrane region" description="Helical" evidence="13">
    <location>
        <begin position="728"/>
        <end position="749"/>
    </location>
</feature>
<dbReference type="GO" id="GO:0005524">
    <property type="term" value="F:ATP binding"/>
    <property type="evidence" value="ECO:0007669"/>
    <property type="project" value="InterPro"/>
</dbReference>
<keyword evidence="17" id="KW-1185">Reference proteome</keyword>
<dbReference type="PANTHER" id="PTHR43520:SF5">
    <property type="entry name" value="CATION-TRANSPORTING P-TYPE ATPASE-RELATED"/>
    <property type="match status" value="1"/>
</dbReference>
<dbReference type="Gene3D" id="2.70.150.10">
    <property type="entry name" value="Calcium-transporting ATPase, cytoplasmic transduction domain A"/>
    <property type="match status" value="1"/>
</dbReference>
<dbReference type="Pfam" id="PF00122">
    <property type="entry name" value="E1-E2_ATPase"/>
    <property type="match status" value="1"/>
</dbReference>
<proteinExistence type="inferred from homology"/>
<dbReference type="InterPro" id="IPR023298">
    <property type="entry name" value="ATPase_P-typ_TM_dom_sf"/>
</dbReference>
<evidence type="ECO:0000256" key="3">
    <source>
        <dbReference type="ARBA" id="ARBA00022448"/>
    </source>
</evidence>
<keyword evidence="6 13" id="KW-0812">Transmembrane</keyword>
<feature type="domain" description="P-type ATPase A" evidence="14">
    <location>
        <begin position="306"/>
        <end position="392"/>
    </location>
</feature>
<dbReference type="RefSeq" id="WP_109360761.1">
    <property type="nucleotide sequence ID" value="NZ_QFRJ01000020.1"/>
</dbReference>
<keyword evidence="10 13" id="KW-1133">Transmembrane helix</keyword>
<feature type="domain" description="Putative metal-binding" evidence="15">
    <location>
        <begin position="3"/>
        <end position="77"/>
    </location>
</feature>
<dbReference type="Pfam" id="PF00702">
    <property type="entry name" value="Hydrolase"/>
    <property type="match status" value="1"/>
</dbReference>
<comment type="caution">
    <text evidence="16">The sequence shown here is derived from an EMBL/GenBank/DDBJ whole genome shotgun (WGS) entry which is preliminary data.</text>
</comment>
<keyword evidence="12 13" id="KW-0472">Membrane</keyword>
<comment type="subcellular location">
    <subcellularLocation>
        <location evidence="1">Cell membrane</location>
        <topology evidence="1">Multi-pass membrane protein</topology>
    </subcellularLocation>
</comment>